<evidence type="ECO:0000256" key="2">
    <source>
        <dbReference type="ARBA" id="ARBA00023251"/>
    </source>
</evidence>
<sequence>MLTGLESVTSEAKKPLLNLQKEISRIINDDLIGVYLHGSLALGGFNPDASDIDAIAVTRSTLTTETKEKLARTFLRTSNSPFPLEIHFLNARQLTQWQHPCPFDFHFSEFWREQYTDDLLTGTKDFLNGIAADADLAAHITILNHSGICLTGKPINEVFPSVPQSDYLSAIMNDYRDCLENIHAEPVYSTLNLIRVLRYLKDGKIASKAEAGSWGLSALPEDLRLTLKKVTTCYATNDAAHRFGKQELERMKNYLSDRVRALQERFPDERKKMPPRN</sequence>
<dbReference type="PIRSF" id="PIRSF000819">
    <property type="entry name" value="Streptomycin_3-adenylyltransf"/>
    <property type="match status" value="1"/>
</dbReference>
<dbReference type="CDD" id="cd05403">
    <property type="entry name" value="NT_KNTase_like"/>
    <property type="match status" value="1"/>
</dbReference>
<name>A0A1U7PR85_9BACI</name>
<organism evidence="7 8">
    <name type="scientific">Edaphobacillus lindanitolerans</name>
    <dbReference type="NCBI Taxonomy" id="550447"/>
    <lineage>
        <taxon>Bacteria</taxon>
        <taxon>Bacillati</taxon>
        <taxon>Bacillota</taxon>
        <taxon>Bacilli</taxon>
        <taxon>Bacillales</taxon>
        <taxon>Bacillaceae</taxon>
        <taxon>Edaphobacillus</taxon>
    </lineage>
</organism>
<dbReference type="Gene3D" id="3.30.460.10">
    <property type="entry name" value="Beta Polymerase, domain 2"/>
    <property type="match status" value="1"/>
</dbReference>
<feature type="domain" description="Adenylyltransferase AadA C-terminal" evidence="6">
    <location>
        <begin position="157"/>
        <end position="256"/>
    </location>
</feature>
<dbReference type="InterPro" id="IPR024172">
    <property type="entry name" value="AadA/Aad9"/>
</dbReference>
<dbReference type="EMBL" id="FTPL01000004">
    <property type="protein sequence ID" value="SIT91958.1"/>
    <property type="molecule type" value="Genomic_DNA"/>
</dbReference>
<dbReference type="Pfam" id="PF13427">
    <property type="entry name" value="AadA_C"/>
    <property type="match status" value="1"/>
</dbReference>
<gene>
    <name evidence="7" type="ORF">SAMN05428946_2764</name>
</gene>
<evidence type="ECO:0000313" key="7">
    <source>
        <dbReference type="EMBL" id="SIT91958.1"/>
    </source>
</evidence>
<dbReference type="GO" id="GO:0005524">
    <property type="term" value="F:ATP binding"/>
    <property type="evidence" value="ECO:0007669"/>
    <property type="project" value="UniProtKB-KW"/>
</dbReference>
<evidence type="ECO:0000256" key="1">
    <source>
        <dbReference type="ARBA" id="ARBA00022679"/>
    </source>
</evidence>
<keyword evidence="8" id="KW-1185">Reference proteome</keyword>
<dbReference type="InterPro" id="IPR002934">
    <property type="entry name" value="Polymerase_NTP_transf_dom"/>
</dbReference>
<dbReference type="GO" id="GO:0046677">
    <property type="term" value="P:response to antibiotic"/>
    <property type="evidence" value="ECO:0007669"/>
    <property type="project" value="UniProtKB-KW"/>
</dbReference>
<dbReference type="STRING" id="550447.SAMN05428946_2764"/>
<evidence type="ECO:0000313" key="8">
    <source>
        <dbReference type="Proteomes" id="UP000187550"/>
    </source>
</evidence>
<dbReference type="OrthoDB" id="5643411at2"/>
<keyword evidence="2 4" id="KW-0046">Antibiotic resistance</keyword>
<dbReference type="RefSeq" id="WP_076759696.1">
    <property type="nucleotide sequence ID" value="NZ_FTPL01000004.1"/>
</dbReference>
<dbReference type="SUPFAM" id="SSF81301">
    <property type="entry name" value="Nucleotidyltransferase"/>
    <property type="match status" value="1"/>
</dbReference>
<dbReference type="GO" id="GO:0070566">
    <property type="term" value="F:adenylyltransferase activity"/>
    <property type="evidence" value="ECO:0007669"/>
    <property type="project" value="InterPro"/>
</dbReference>
<keyword evidence="4" id="KW-0547">Nucleotide-binding</keyword>
<proteinExistence type="predicted"/>
<feature type="domain" description="Polymerase nucleotidyl transferase" evidence="5">
    <location>
        <begin position="31"/>
        <end position="70"/>
    </location>
</feature>
<accession>A0A1U7PR85</accession>
<keyword evidence="1 4" id="KW-0808">Transferase</keyword>
<dbReference type="InterPro" id="IPR025184">
    <property type="entry name" value="AadA_C"/>
</dbReference>
<keyword evidence="4" id="KW-0067">ATP-binding</keyword>
<evidence type="ECO:0000259" key="6">
    <source>
        <dbReference type="Pfam" id="PF13427"/>
    </source>
</evidence>
<protein>
    <recommendedName>
        <fullName evidence="4">Spectinomycin 9-adenylyltransferase</fullName>
    </recommendedName>
</protein>
<reference evidence="8" key="1">
    <citation type="submission" date="2017-01" db="EMBL/GenBank/DDBJ databases">
        <authorList>
            <person name="Varghese N."/>
            <person name="Submissions S."/>
        </authorList>
    </citation>
    <scope>NUCLEOTIDE SEQUENCE [LARGE SCALE GENOMIC DNA]</scope>
    <source>
        <strain evidence="8">MNA4</strain>
    </source>
</reference>
<comment type="catalytic activity">
    <reaction evidence="3 4">
        <text>spectinomycin + ATP = 9-O-adenylylspectinomycin + diphosphate</text>
        <dbReference type="Rhea" id="RHEA:63228"/>
        <dbReference type="ChEBI" id="CHEBI:30616"/>
        <dbReference type="ChEBI" id="CHEBI:33019"/>
        <dbReference type="ChEBI" id="CHEBI:146260"/>
        <dbReference type="ChEBI" id="CHEBI:146261"/>
    </reaction>
</comment>
<evidence type="ECO:0000256" key="3">
    <source>
        <dbReference type="ARBA" id="ARBA00047831"/>
    </source>
</evidence>
<dbReference type="AlphaFoldDB" id="A0A1U7PR85"/>
<evidence type="ECO:0000259" key="5">
    <source>
        <dbReference type="Pfam" id="PF01909"/>
    </source>
</evidence>
<dbReference type="InterPro" id="IPR043519">
    <property type="entry name" value="NT_sf"/>
</dbReference>
<keyword evidence="4 7" id="KW-0548">Nucleotidyltransferase</keyword>
<evidence type="ECO:0000256" key="4">
    <source>
        <dbReference type="PIRNR" id="PIRNR000819"/>
    </source>
</evidence>
<dbReference type="Pfam" id="PF01909">
    <property type="entry name" value="NTP_transf_2"/>
    <property type="match status" value="1"/>
</dbReference>
<dbReference type="Proteomes" id="UP000187550">
    <property type="component" value="Unassembled WGS sequence"/>
</dbReference>